<keyword evidence="3" id="KW-0328">Glycosyltransferase</keyword>
<reference evidence="9 10" key="1">
    <citation type="submission" date="2020-08" db="EMBL/GenBank/DDBJ databases">
        <title>Plant Genome Project.</title>
        <authorList>
            <person name="Zhang R.-G."/>
        </authorList>
    </citation>
    <scope>NUCLEOTIDE SEQUENCE [LARGE SCALE GENOMIC DNA]</scope>
    <source>
        <tissue evidence="9">Rhizome</tissue>
    </source>
</reference>
<evidence type="ECO:0000256" key="1">
    <source>
        <dbReference type="ARBA" id="ARBA00004323"/>
    </source>
</evidence>
<proteinExistence type="inferred from homology"/>
<evidence type="ECO:0000313" key="9">
    <source>
        <dbReference type="EMBL" id="KAG6532241.1"/>
    </source>
</evidence>
<dbReference type="GO" id="GO:0000139">
    <property type="term" value="C:Golgi membrane"/>
    <property type="evidence" value="ECO:0007669"/>
    <property type="project" value="UniProtKB-SubCell"/>
</dbReference>
<sequence length="546" mass="63341">MRRRLVLRPAMARLGNKHIIGCSKIRYWILLPIFCAFLVTVSGALWFFLILYPKNSEEPVVVVGMPVGLLSSHTSLPPPSPPPAPPSPLRTPPPRSPPPRPRQQQPRRSIVKEDDRCAGRYIFVHDLPPEFNIEMLQHCRRLSRWTDMCRYTSNAGLGPKLEKNGNVFSGRGWYATNQFALDVIFHNRMRQYECLTTNSSLAAAIFVPYYAGLDIARYLWAPNTAAVRDATPRELFRWLRSKPEWGAMSGQDHFMVAGRITWDFQRPTDHDDDWGNKLMLLPEAQNLTVLVIESSPWKRNDVGVPYPTYFHPSTDSEVRAWQEKMRRARRPWLFTFAGGARTGETAWIRNEAMEQCRQSRQCKLLECNIGYSKCHSPDSVMRMFERSVFCLQPQGDSFTRRSTFDAMVAGCVPVFFHPGSAYVQYLWHLPRNYNRYSVFIPEDKVREGNVRIEEALKKIKKKVVRAMREEVIRMIPRLVYADPRARPPGVRDAFDVAIAAVIERVRDIRRRKATVVFKERETWKYALVGREKEIAGWEHFFRKGRN</sequence>
<evidence type="ECO:0000256" key="5">
    <source>
        <dbReference type="ARBA" id="ARBA00023034"/>
    </source>
</evidence>
<comment type="caution">
    <text evidence="9">The sequence shown here is derived from an EMBL/GenBank/DDBJ whole genome shotgun (WGS) entry which is preliminary data.</text>
</comment>
<keyword evidence="10" id="KW-1185">Reference proteome</keyword>
<keyword evidence="7" id="KW-0812">Transmembrane</keyword>
<evidence type="ECO:0000259" key="8">
    <source>
        <dbReference type="Pfam" id="PF03016"/>
    </source>
</evidence>
<dbReference type="PANTHER" id="PTHR11062:SF117">
    <property type="entry name" value="XYLOGLUCAN-SPECIFIC GALACTURONOSYLTRANSFERASE 1"/>
    <property type="match status" value="1"/>
</dbReference>
<keyword evidence="5" id="KW-0333">Golgi apparatus</keyword>
<dbReference type="InterPro" id="IPR004263">
    <property type="entry name" value="Exostosin"/>
</dbReference>
<keyword evidence="7" id="KW-1133">Transmembrane helix</keyword>
<evidence type="ECO:0000256" key="3">
    <source>
        <dbReference type="ARBA" id="ARBA00022676"/>
    </source>
</evidence>
<feature type="compositionally biased region" description="Pro residues" evidence="6">
    <location>
        <begin position="76"/>
        <end position="101"/>
    </location>
</feature>
<keyword evidence="4" id="KW-0735">Signal-anchor</keyword>
<protein>
    <recommendedName>
        <fullName evidence="8">Exostosin GT47 domain-containing protein</fullName>
    </recommendedName>
</protein>
<keyword evidence="3" id="KW-0808">Transferase</keyword>
<evidence type="ECO:0000256" key="4">
    <source>
        <dbReference type="ARBA" id="ARBA00022968"/>
    </source>
</evidence>
<dbReference type="InterPro" id="IPR040911">
    <property type="entry name" value="Exostosin_GT47"/>
</dbReference>
<feature type="domain" description="Exostosin GT47" evidence="8">
    <location>
        <begin position="117"/>
        <end position="455"/>
    </location>
</feature>
<name>A0A8J5M249_ZINOF</name>
<dbReference type="GO" id="GO:0016757">
    <property type="term" value="F:glycosyltransferase activity"/>
    <property type="evidence" value="ECO:0007669"/>
    <property type="project" value="UniProtKB-KW"/>
</dbReference>
<feature type="region of interest" description="Disordered" evidence="6">
    <location>
        <begin position="74"/>
        <end position="111"/>
    </location>
</feature>
<dbReference type="PANTHER" id="PTHR11062">
    <property type="entry name" value="EXOSTOSIN HEPARAN SULFATE GLYCOSYLTRANSFERASE -RELATED"/>
    <property type="match status" value="1"/>
</dbReference>
<evidence type="ECO:0000313" key="10">
    <source>
        <dbReference type="Proteomes" id="UP000734854"/>
    </source>
</evidence>
<organism evidence="9 10">
    <name type="scientific">Zingiber officinale</name>
    <name type="common">Ginger</name>
    <name type="synonym">Amomum zingiber</name>
    <dbReference type="NCBI Taxonomy" id="94328"/>
    <lineage>
        <taxon>Eukaryota</taxon>
        <taxon>Viridiplantae</taxon>
        <taxon>Streptophyta</taxon>
        <taxon>Embryophyta</taxon>
        <taxon>Tracheophyta</taxon>
        <taxon>Spermatophyta</taxon>
        <taxon>Magnoliopsida</taxon>
        <taxon>Liliopsida</taxon>
        <taxon>Zingiberales</taxon>
        <taxon>Zingiberaceae</taxon>
        <taxon>Zingiber</taxon>
    </lineage>
</organism>
<evidence type="ECO:0000256" key="7">
    <source>
        <dbReference type="SAM" id="Phobius"/>
    </source>
</evidence>
<dbReference type="Pfam" id="PF03016">
    <property type="entry name" value="Exostosin_GT47"/>
    <property type="match status" value="1"/>
</dbReference>
<feature type="transmembrane region" description="Helical" evidence="7">
    <location>
        <begin position="27"/>
        <end position="52"/>
    </location>
</feature>
<accession>A0A8J5M249</accession>
<evidence type="ECO:0000256" key="6">
    <source>
        <dbReference type="SAM" id="MobiDB-lite"/>
    </source>
</evidence>
<evidence type="ECO:0000256" key="2">
    <source>
        <dbReference type="ARBA" id="ARBA00010271"/>
    </source>
</evidence>
<comment type="subcellular location">
    <subcellularLocation>
        <location evidence="1">Golgi apparatus membrane</location>
        <topology evidence="1">Single-pass type II membrane protein</topology>
    </subcellularLocation>
</comment>
<keyword evidence="7" id="KW-0472">Membrane</keyword>
<gene>
    <name evidence="9" type="ORF">ZIOFF_006080</name>
</gene>
<dbReference type="Proteomes" id="UP000734854">
    <property type="component" value="Unassembled WGS sequence"/>
</dbReference>
<dbReference type="EMBL" id="JACMSC010000002">
    <property type="protein sequence ID" value="KAG6532241.1"/>
    <property type="molecule type" value="Genomic_DNA"/>
</dbReference>
<dbReference type="AlphaFoldDB" id="A0A8J5M249"/>
<comment type="similarity">
    <text evidence="2">Belongs to the glycosyltransferase 47 family.</text>
</comment>